<dbReference type="STRING" id="1172194.WQQ_09650"/>
<proteinExistence type="inferred from homology"/>
<comment type="similarity">
    <text evidence="1">Belongs to the thioesterase PaaI family.</text>
</comment>
<name>I8TAA4_9GAMM</name>
<comment type="caution">
    <text evidence="4">The sequence shown here is derived from an EMBL/GenBank/DDBJ whole genome shotgun (WGS) entry which is preliminary data.</text>
</comment>
<dbReference type="EMBL" id="AKGD01000001">
    <property type="protein sequence ID" value="EIT70828.1"/>
    <property type="molecule type" value="Genomic_DNA"/>
</dbReference>
<dbReference type="GO" id="GO:0047617">
    <property type="term" value="F:fatty acyl-CoA hydrolase activity"/>
    <property type="evidence" value="ECO:0007669"/>
    <property type="project" value="InterPro"/>
</dbReference>
<dbReference type="InterPro" id="IPR006683">
    <property type="entry name" value="Thioestr_dom"/>
</dbReference>
<dbReference type="Pfam" id="PF03061">
    <property type="entry name" value="4HBT"/>
    <property type="match status" value="1"/>
</dbReference>
<dbReference type="CDD" id="cd03443">
    <property type="entry name" value="PaaI_thioesterase"/>
    <property type="match status" value="1"/>
</dbReference>
<reference evidence="4 5" key="1">
    <citation type="journal article" date="2012" name="J. Bacteriol.">
        <title>Genome Sequence of n-Alkane-Degrading Hydrocarboniphaga effusa Strain AP103T (ATCC BAA-332T).</title>
        <authorList>
            <person name="Chang H.K."/>
            <person name="Zylstra G.J."/>
            <person name="Chae J.C."/>
        </authorList>
    </citation>
    <scope>NUCLEOTIDE SEQUENCE [LARGE SCALE GENOMIC DNA]</scope>
    <source>
        <strain evidence="4 5">AP103</strain>
    </source>
</reference>
<keyword evidence="5" id="KW-1185">Reference proteome</keyword>
<protein>
    <recommendedName>
        <fullName evidence="3">Thioesterase domain-containing protein</fullName>
    </recommendedName>
</protein>
<evidence type="ECO:0000313" key="5">
    <source>
        <dbReference type="Proteomes" id="UP000003704"/>
    </source>
</evidence>
<organism evidence="4 5">
    <name type="scientific">Hydrocarboniphaga effusa AP103</name>
    <dbReference type="NCBI Taxonomy" id="1172194"/>
    <lineage>
        <taxon>Bacteria</taxon>
        <taxon>Pseudomonadati</taxon>
        <taxon>Pseudomonadota</taxon>
        <taxon>Gammaproteobacteria</taxon>
        <taxon>Nevskiales</taxon>
        <taxon>Nevskiaceae</taxon>
        <taxon>Hydrocarboniphaga</taxon>
    </lineage>
</organism>
<gene>
    <name evidence="4" type="ORF">WQQ_09650</name>
</gene>
<dbReference type="Proteomes" id="UP000003704">
    <property type="component" value="Unassembled WGS sequence"/>
</dbReference>
<evidence type="ECO:0000259" key="3">
    <source>
        <dbReference type="Pfam" id="PF03061"/>
    </source>
</evidence>
<dbReference type="Gene3D" id="3.10.129.10">
    <property type="entry name" value="Hotdog Thioesterase"/>
    <property type="match status" value="1"/>
</dbReference>
<dbReference type="RefSeq" id="WP_007183921.1">
    <property type="nucleotide sequence ID" value="NZ_AKGD01000001.1"/>
</dbReference>
<dbReference type="OrthoDB" id="3477511at2"/>
<dbReference type="SUPFAM" id="SSF54637">
    <property type="entry name" value="Thioesterase/thiol ester dehydrase-isomerase"/>
    <property type="match status" value="1"/>
</dbReference>
<accession>I8TAA4</accession>
<dbReference type="InterPro" id="IPR039298">
    <property type="entry name" value="ACOT13"/>
</dbReference>
<evidence type="ECO:0000313" key="4">
    <source>
        <dbReference type="EMBL" id="EIT70828.1"/>
    </source>
</evidence>
<feature type="domain" description="Thioesterase" evidence="3">
    <location>
        <begin position="56"/>
        <end position="126"/>
    </location>
</feature>
<keyword evidence="2" id="KW-0378">Hydrolase</keyword>
<dbReference type="InterPro" id="IPR029069">
    <property type="entry name" value="HotDog_dom_sf"/>
</dbReference>
<dbReference type="AlphaFoldDB" id="I8TAA4"/>
<evidence type="ECO:0000256" key="1">
    <source>
        <dbReference type="ARBA" id="ARBA00008324"/>
    </source>
</evidence>
<evidence type="ECO:0000256" key="2">
    <source>
        <dbReference type="ARBA" id="ARBA00022801"/>
    </source>
</evidence>
<dbReference type="PANTHER" id="PTHR21660">
    <property type="entry name" value="THIOESTERASE SUPERFAMILY MEMBER-RELATED"/>
    <property type="match status" value="1"/>
</dbReference>
<dbReference type="PANTHER" id="PTHR21660:SF1">
    <property type="entry name" value="ACYL-COENZYME A THIOESTERASE 13"/>
    <property type="match status" value="1"/>
</dbReference>
<sequence>MSTERPDIPEGFSLLEPTFNRSYVGRIGPFWVRRENGYPVLGVRADEHHCNPFKELHGGFIAGFADFAAAYTLIAGPEPTPTVVTLQLSTQMIASARLGDWVEARGRIRRKGRSIAFVDVEFTSAGKLIAASDAVFRVLSEAGVSERFRRRGEAPSPPA</sequence>